<organism evidence="2 3">
    <name type="scientific">Ancylostoma duodenale</name>
    <dbReference type="NCBI Taxonomy" id="51022"/>
    <lineage>
        <taxon>Eukaryota</taxon>
        <taxon>Metazoa</taxon>
        <taxon>Ecdysozoa</taxon>
        <taxon>Nematoda</taxon>
        <taxon>Chromadorea</taxon>
        <taxon>Rhabditida</taxon>
        <taxon>Rhabditina</taxon>
        <taxon>Rhabditomorpha</taxon>
        <taxon>Strongyloidea</taxon>
        <taxon>Ancylostomatidae</taxon>
        <taxon>Ancylostomatinae</taxon>
        <taxon>Ancylostoma</taxon>
    </lineage>
</organism>
<feature type="compositionally biased region" description="Basic and acidic residues" evidence="1">
    <location>
        <begin position="70"/>
        <end position="92"/>
    </location>
</feature>
<dbReference type="AlphaFoldDB" id="A0A0C2GXX2"/>
<dbReference type="EMBL" id="KN729664">
    <property type="protein sequence ID" value="KIH62001.1"/>
    <property type="molecule type" value="Genomic_DNA"/>
</dbReference>
<reference evidence="2 3" key="1">
    <citation type="submission" date="2013-12" db="EMBL/GenBank/DDBJ databases">
        <title>Draft genome of the parsitic nematode Ancylostoma duodenale.</title>
        <authorList>
            <person name="Mitreva M."/>
        </authorList>
    </citation>
    <scope>NUCLEOTIDE SEQUENCE [LARGE SCALE GENOMIC DNA]</scope>
    <source>
        <strain evidence="2 3">Zhejiang</strain>
    </source>
</reference>
<evidence type="ECO:0000313" key="2">
    <source>
        <dbReference type="EMBL" id="KIH62001.1"/>
    </source>
</evidence>
<evidence type="ECO:0000313" key="3">
    <source>
        <dbReference type="Proteomes" id="UP000054047"/>
    </source>
</evidence>
<name>A0A0C2GXX2_9BILA</name>
<feature type="region of interest" description="Disordered" evidence="1">
    <location>
        <begin position="52"/>
        <end position="92"/>
    </location>
</feature>
<dbReference type="OrthoDB" id="10046483at2759"/>
<proteinExistence type="predicted"/>
<sequence length="92" mass="10310">MADLKSGIPYCFPYDFKRGKTAAESLQTCAMLLGRTSSGSGSANVHTFRFGNERLEDDARGRPPSVVDMEQLKEAIEEDPDRTTRDLANRRR</sequence>
<dbReference type="Proteomes" id="UP000054047">
    <property type="component" value="Unassembled WGS sequence"/>
</dbReference>
<feature type="compositionally biased region" description="Basic and acidic residues" evidence="1">
    <location>
        <begin position="52"/>
        <end position="61"/>
    </location>
</feature>
<evidence type="ECO:0000256" key="1">
    <source>
        <dbReference type="SAM" id="MobiDB-lite"/>
    </source>
</evidence>
<protein>
    <submittedName>
        <fullName evidence="2">Uncharacterized protein</fullName>
    </submittedName>
</protein>
<gene>
    <name evidence="2" type="ORF">ANCDUO_07720</name>
</gene>
<accession>A0A0C2GXX2</accession>
<keyword evidence="3" id="KW-1185">Reference proteome</keyword>